<dbReference type="NCBIfam" id="TIGR00540">
    <property type="entry name" value="TPR_hemY_coli"/>
    <property type="match status" value="1"/>
</dbReference>
<keyword evidence="5" id="KW-0997">Cell inner membrane</keyword>
<dbReference type="GO" id="GO:0042168">
    <property type="term" value="P:heme metabolic process"/>
    <property type="evidence" value="ECO:0007669"/>
    <property type="project" value="InterPro"/>
</dbReference>
<gene>
    <name evidence="13" type="ORF">C6Y40_08470</name>
</gene>
<dbReference type="Proteomes" id="UP000238949">
    <property type="component" value="Unassembled WGS sequence"/>
</dbReference>
<name>A0A2S9VCD8_9ALTE</name>
<dbReference type="EMBL" id="PVNP01000076">
    <property type="protein sequence ID" value="PRO73965.1"/>
    <property type="molecule type" value="Genomic_DNA"/>
</dbReference>
<feature type="domain" description="HemY N-terminal" evidence="12">
    <location>
        <begin position="29"/>
        <end position="134"/>
    </location>
</feature>
<evidence type="ECO:0000313" key="14">
    <source>
        <dbReference type="Proteomes" id="UP000238949"/>
    </source>
</evidence>
<evidence type="ECO:0000313" key="13">
    <source>
        <dbReference type="EMBL" id="PRO73965.1"/>
    </source>
</evidence>
<comment type="function">
    <text evidence="1">Involved in a late step of protoheme IX synthesis.</text>
</comment>
<dbReference type="AlphaFoldDB" id="A0A2S9VCD8"/>
<keyword evidence="8 11" id="KW-0472">Membrane</keyword>
<protein>
    <submittedName>
        <fullName evidence="13">Heme biosynthesis protein</fullName>
    </submittedName>
</protein>
<comment type="caution">
    <text evidence="13">The sequence shown here is derived from an EMBL/GenBank/DDBJ whole genome shotgun (WGS) entry which is preliminary data.</text>
</comment>
<comment type="subcellular location">
    <subcellularLocation>
        <location evidence="2">Cell inner membrane</location>
        <topology evidence="2">Multi-pass membrane protein</topology>
    </subcellularLocation>
</comment>
<reference evidence="14" key="1">
    <citation type="journal article" date="2020" name="Int. J. Syst. Evol. Microbiol.">
        <title>Alteromonas alba sp. nov., a marine bacterium isolated from the seawater of the West Pacific Ocean.</title>
        <authorList>
            <person name="Sun C."/>
            <person name="Wu Y.-H."/>
            <person name="Xamxidin M."/>
            <person name="Cheng H."/>
            <person name="Xu X.-W."/>
        </authorList>
    </citation>
    <scope>NUCLEOTIDE SEQUENCE [LARGE SCALE GENOMIC DNA]</scope>
    <source>
        <strain evidence="14">190</strain>
    </source>
</reference>
<keyword evidence="10" id="KW-0802">TPR repeat</keyword>
<keyword evidence="7 11" id="KW-1133">Transmembrane helix</keyword>
<dbReference type="GO" id="GO:0005886">
    <property type="term" value="C:plasma membrane"/>
    <property type="evidence" value="ECO:0007669"/>
    <property type="project" value="UniProtKB-SubCell"/>
</dbReference>
<sequence>MKKLIYILVIVAICLVAMIAAPSLVGNKGYVLIQMGNLVVETSVVALGIMIFIGLVSWIIISTLFSRTWRLTKLSGSWFGNRSRRKTQKAFYRSIQALAEGDWDAATKAADQAENGEFEGVNYLVSAQAAVARGRKDTAERKLNEAADYESSALAARVTLARMALAEGQPGDALKELAQLSDKQQATAPAIKLKVQALAESNQWAQLEEELGSYKKVLGDDYAKWSKQIAKGRLAEVASKQGAIALKSFWDNLPRKQRNDIGYQAAYAEQLLAQGMHQEAQTVLLDWQKRGPQPQLLPLLKGLQLPNPAPAIKALEKWIKADDENHELYMVLGHVAYNAGDSMLADKALQKAMKLNPTQEGLLLLAEINEKANNRESAMAFYKQSLNLKK</sequence>
<evidence type="ECO:0000256" key="10">
    <source>
        <dbReference type="PROSITE-ProRule" id="PRU00339"/>
    </source>
</evidence>
<dbReference type="InterPro" id="IPR010817">
    <property type="entry name" value="HemY_N"/>
</dbReference>
<keyword evidence="4" id="KW-1003">Cell membrane</keyword>
<keyword evidence="9" id="KW-0627">Porphyrin biosynthesis</keyword>
<evidence type="ECO:0000256" key="1">
    <source>
        <dbReference type="ARBA" id="ARBA00002962"/>
    </source>
</evidence>
<keyword evidence="14" id="KW-1185">Reference proteome</keyword>
<dbReference type="Gene3D" id="1.25.40.10">
    <property type="entry name" value="Tetratricopeptide repeat domain"/>
    <property type="match status" value="1"/>
</dbReference>
<evidence type="ECO:0000256" key="4">
    <source>
        <dbReference type="ARBA" id="ARBA00022475"/>
    </source>
</evidence>
<evidence type="ECO:0000256" key="9">
    <source>
        <dbReference type="ARBA" id="ARBA00023244"/>
    </source>
</evidence>
<dbReference type="SUPFAM" id="SSF48452">
    <property type="entry name" value="TPR-like"/>
    <property type="match status" value="1"/>
</dbReference>
<dbReference type="PROSITE" id="PS50005">
    <property type="entry name" value="TPR"/>
    <property type="match status" value="1"/>
</dbReference>
<comment type="pathway">
    <text evidence="3">Porphyrin-containing compound metabolism; protoheme biosynthesis.</text>
</comment>
<evidence type="ECO:0000259" key="12">
    <source>
        <dbReference type="Pfam" id="PF07219"/>
    </source>
</evidence>
<dbReference type="Pfam" id="PF07219">
    <property type="entry name" value="HemY_N"/>
    <property type="match status" value="1"/>
</dbReference>
<evidence type="ECO:0000256" key="3">
    <source>
        <dbReference type="ARBA" id="ARBA00004744"/>
    </source>
</evidence>
<organism evidence="13 14">
    <name type="scientific">Alteromonas alba</name>
    <dbReference type="NCBI Taxonomy" id="2079529"/>
    <lineage>
        <taxon>Bacteria</taxon>
        <taxon>Pseudomonadati</taxon>
        <taxon>Pseudomonadota</taxon>
        <taxon>Gammaproteobacteria</taxon>
        <taxon>Alteromonadales</taxon>
        <taxon>Alteromonadaceae</taxon>
        <taxon>Alteromonas/Salinimonas group</taxon>
        <taxon>Alteromonas</taxon>
    </lineage>
</organism>
<dbReference type="GO" id="GO:0006779">
    <property type="term" value="P:porphyrin-containing compound biosynthetic process"/>
    <property type="evidence" value="ECO:0007669"/>
    <property type="project" value="UniProtKB-KW"/>
</dbReference>
<evidence type="ECO:0000256" key="2">
    <source>
        <dbReference type="ARBA" id="ARBA00004429"/>
    </source>
</evidence>
<keyword evidence="6 11" id="KW-0812">Transmembrane</keyword>
<evidence type="ECO:0000256" key="11">
    <source>
        <dbReference type="SAM" id="Phobius"/>
    </source>
</evidence>
<accession>A0A2S9VCD8</accession>
<evidence type="ECO:0000256" key="7">
    <source>
        <dbReference type="ARBA" id="ARBA00022989"/>
    </source>
</evidence>
<evidence type="ECO:0000256" key="6">
    <source>
        <dbReference type="ARBA" id="ARBA00022692"/>
    </source>
</evidence>
<dbReference type="RefSeq" id="WP_105934212.1">
    <property type="nucleotide sequence ID" value="NZ_PVNP01000076.1"/>
</dbReference>
<dbReference type="InterPro" id="IPR019734">
    <property type="entry name" value="TPR_rpt"/>
</dbReference>
<dbReference type="UniPathway" id="UPA00252"/>
<dbReference type="InterPro" id="IPR005254">
    <property type="entry name" value="Heme_biosyn_assoc_TPR_pro"/>
</dbReference>
<feature type="repeat" description="TPR" evidence="10">
    <location>
        <begin position="326"/>
        <end position="359"/>
    </location>
</feature>
<evidence type="ECO:0000256" key="8">
    <source>
        <dbReference type="ARBA" id="ARBA00023136"/>
    </source>
</evidence>
<dbReference type="InterPro" id="IPR011990">
    <property type="entry name" value="TPR-like_helical_dom_sf"/>
</dbReference>
<feature type="transmembrane region" description="Helical" evidence="11">
    <location>
        <begin position="44"/>
        <end position="65"/>
    </location>
</feature>
<dbReference type="OrthoDB" id="7067577at2"/>
<evidence type="ECO:0000256" key="5">
    <source>
        <dbReference type="ARBA" id="ARBA00022519"/>
    </source>
</evidence>
<proteinExistence type="predicted"/>